<proteinExistence type="predicted"/>
<dbReference type="InterPro" id="IPR043453">
    <property type="entry name" value="Slm1_PH"/>
</dbReference>
<organism evidence="4 5">
    <name type="scientific">Puccinia striiformis</name>
    <dbReference type="NCBI Taxonomy" id="27350"/>
    <lineage>
        <taxon>Eukaryota</taxon>
        <taxon>Fungi</taxon>
        <taxon>Dikarya</taxon>
        <taxon>Basidiomycota</taxon>
        <taxon>Pucciniomycotina</taxon>
        <taxon>Pucciniomycetes</taxon>
        <taxon>Pucciniales</taxon>
        <taxon>Pucciniaceae</taxon>
        <taxon>Puccinia</taxon>
    </lineage>
</organism>
<feature type="domain" description="PH" evidence="3">
    <location>
        <begin position="277"/>
        <end position="400"/>
    </location>
</feature>
<dbReference type="InterPro" id="IPR011993">
    <property type="entry name" value="PH-like_dom_sf"/>
</dbReference>
<dbReference type="Pfam" id="PF20400">
    <property type="entry name" value="BAR_4"/>
    <property type="match status" value="1"/>
</dbReference>
<sequence>MSAILKKPTPTIKKGSGSAEHTDQTEHKEVDILFDRFLEYKSITKGLISYYEDLARLETQPEQWPTIIIPLLMLSTTTCSINSITSRMTSNWSVSLDIHSKCNSQLIRATRQFITDLENEPRQLASEVGTHRVESTRLLSQLAQGIAHSKSNPHSLAAKDDPVLIHRQVEAQLKAQLNFENSLTRMIIEYQKKAAELEKRVNVDIQTAVKEFETARITAQEATNKHWQSIHAGITQLDPELEWNEYAERSGHLISESVTMREVSKIAFPGQNDDTTKAIKAGFLERKKRYTKHYKEGYYVLTPSGYLHEHKSSDPIKDGEPEMSIFMPNCTIGAPAARGSKTFKWHVEGHKNSSGGVQVGSLKKIKSTLHIGRKDVAFSFKARTFSEMTQWWELLQHPAKGSFTQATVRSSLPPGEAVTAVSEVGFDRASTIRSDGRATVTRRAAESSDGESGGSSEEEDTVLSPEALSTAPTTPSHLHHERAPSEGLPVYKGGDHTEAPLSTLKEKPEFHPVHDVPQVHYFLFPFLARHGFVSWLSKLMGFCFFSSSKPFPPVSGTI</sequence>
<evidence type="ECO:0000313" key="5">
    <source>
        <dbReference type="Proteomes" id="UP000239156"/>
    </source>
</evidence>
<reference evidence="4" key="1">
    <citation type="submission" date="2017-12" db="EMBL/GenBank/DDBJ databases">
        <title>Gene loss provides genomic basis for host adaptation in cereal stripe rust fungi.</title>
        <authorList>
            <person name="Xia C."/>
        </authorList>
    </citation>
    <scope>NUCLEOTIDE SEQUENCE [LARGE SCALE GENOMIC DNA]</scope>
    <source>
        <strain evidence="4">93-210</strain>
    </source>
</reference>
<keyword evidence="1" id="KW-0597">Phosphoprotein</keyword>
<keyword evidence="5" id="KW-1185">Reference proteome</keyword>
<feature type="region of interest" description="Disordered" evidence="2">
    <location>
        <begin position="1"/>
        <end position="25"/>
    </location>
</feature>
<feature type="region of interest" description="Disordered" evidence="2">
    <location>
        <begin position="434"/>
        <end position="500"/>
    </location>
</feature>
<dbReference type="Gene3D" id="2.30.29.30">
    <property type="entry name" value="Pleckstrin-homology domain (PH domain)/Phosphotyrosine-binding domain (PTB)"/>
    <property type="match status" value="1"/>
</dbReference>
<dbReference type="AlphaFoldDB" id="A0A2S4VVW9"/>
<dbReference type="SMART" id="SM00233">
    <property type="entry name" value="PH"/>
    <property type="match status" value="1"/>
</dbReference>
<dbReference type="InterPro" id="IPR046868">
    <property type="entry name" value="BAR_4"/>
</dbReference>
<dbReference type="SUPFAM" id="SSF50729">
    <property type="entry name" value="PH domain-like"/>
    <property type="match status" value="1"/>
</dbReference>
<dbReference type="CDD" id="cd13311">
    <property type="entry name" value="PH_Slm1"/>
    <property type="match status" value="1"/>
</dbReference>
<dbReference type="VEuPathDB" id="FungiDB:PSTT_03605"/>
<name>A0A2S4VVW9_9BASI</name>
<evidence type="ECO:0000256" key="2">
    <source>
        <dbReference type="SAM" id="MobiDB-lite"/>
    </source>
</evidence>
<accession>A0A2S4VVW9</accession>
<comment type="caution">
    <text evidence="4">The sequence shown here is derived from an EMBL/GenBank/DDBJ whole genome shotgun (WGS) entry which is preliminary data.</text>
</comment>
<evidence type="ECO:0000259" key="3">
    <source>
        <dbReference type="PROSITE" id="PS50003"/>
    </source>
</evidence>
<dbReference type="PANTHER" id="PTHR31941">
    <property type="entry name" value="CYTOSKELETAL SIGNALING PROTEIN SLM1"/>
    <property type="match status" value="1"/>
</dbReference>
<dbReference type="VEuPathDB" id="FungiDB:PSHT_06965"/>
<evidence type="ECO:0000256" key="1">
    <source>
        <dbReference type="ARBA" id="ARBA00022553"/>
    </source>
</evidence>
<gene>
    <name evidence="4" type="ORF">PSTT_03605</name>
</gene>
<dbReference type="EMBL" id="PKSL01000023">
    <property type="protein sequence ID" value="POW13648.1"/>
    <property type="molecule type" value="Genomic_DNA"/>
</dbReference>
<dbReference type="Proteomes" id="UP000239156">
    <property type="component" value="Unassembled WGS sequence"/>
</dbReference>
<dbReference type="InterPro" id="IPR046869">
    <property type="entry name" value="SLM1/RGC1-like_PH"/>
</dbReference>
<dbReference type="PANTHER" id="PTHR31941:SF1">
    <property type="entry name" value="CYTOSKELETAL SIGNALING PROTEIN SLM1"/>
    <property type="match status" value="1"/>
</dbReference>
<dbReference type="PROSITE" id="PS50003">
    <property type="entry name" value="PH_DOMAIN"/>
    <property type="match status" value="1"/>
</dbReference>
<dbReference type="Pfam" id="PF20399">
    <property type="entry name" value="PH_20"/>
    <property type="match status" value="1"/>
</dbReference>
<dbReference type="InterPro" id="IPR001849">
    <property type="entry name" value="PH_domain"/>
</dbReference>
<evidence type="ECO:0000313" key="4">
    <source>
        <dbReference type="EMBL" id="POW13648.1"/>
    </source>
</evidence>
<protein>
    <recommendedName>
        <fullName evidence="3">PH domain-containing protein</fullName>
    </recommendedName>
</protein>